<dbReference type="AlphaFoldDB" id="A0A2K3PS91"/>
<evidence type="ECO:0000313" key="2">
    <source>
        <dbReference type="Proteomes" id="UP000236291"/>
    </source>
</evidence>
<comment type="caution">
    <text evidence="1">The sequence shown here is derived from an EMBL/GenBank/DDBJ whole genome shotgun (WGS) entry which is preliminary data.</text>
</comment>
<evidence type="ECO:0000313" key="1">
    <source>
        <dbReference type="EMBL" id="PNY18141.1"/>
    </source>
</evidence>
<organism evidence="1 2">
    <name type="scientific">Trifolium pratense</name>
    <name type="common">Red clover</name>
    <dbReference type="NCBI Taxonomy" id="57577"/>
    <lineage>
        <taxon>Eukaryota</taxon>
        <taxon>Viridiplantae</taxon>
        <taxon>Streptophyta</taxon>
        <taxon>Embryophyta</taxon>
        <taxon>Tracheophyta</taxon>
        <taxon>Spermatophyta</taxon>
        <taxon>Magnoliopsida</taxon>
        <taxon>eudicotyledons</taxon>
        <taxon>Gunneridae</taxon>
        <taxon>Pentapetalae</taxon>
        <taxon>rosids</taxon>
        <taxon>fabids</taxon>
        <taxon>Fabales</taxon>
        <taxon>Fabaceae</taxon>
        <taxon>Papilionoideae</taxon>
        <taxon>50 kb inversion clade</taxon>
        <taxon>NPAAA clade</taxon>
        <taxon>Hologalegina</taxon>
        <taxon>IRL clade</taxon>
        <taxon>Trifolieae</taxon>
        <taxon>Trifolium</taxon>
    </lineage>
</organism>
<proteinExistence type="predicted"/>
<accession>A0A2K3PS91</accession>
<gene>
    <name evidence="1" type="ORF">L195_g014898</name>
</gene>
<dbReference type="Proteomes" id="UP000236291">
    <property type="component" value="Unassembled WGS sequence"/>
</dbReference>
<name>A0A2K3PS91_TRIPR</name>
<sequence length="114" mass="11889">MVCDMNGLRTVKTATPSLNQIKQSINEKSPGVFLGGAVVSIKQGEDLACYMVDRILLSTSAASGLPFNPVSGMGGSLSFWSMVIALSESKVHSHSQLAGGLLGVDLWCSGVIDC</sequence>
<reference evidence="1 2" key="1">
    <citation type="journal article" date="2014" name="Am. J. Bot.">
        <title>Genome assembly and annotation for red clover (Trifolium pratense; Fabaceae).</title>
        <authorList>
            <person name="Istvanek J."/>
            <person name="Jaros M."/>
            <person name="Krenek A."/>
            <person name="Repkova J."/>
        </authorList>
    </citation>
    <scope>NUCLEOTIDE SEQUENCE [LARGE SCALE GENOMIC DNA]</scope>
    <source>
        <strain evidence="2">cv. Tatra</strain>
        <tissue evidence="1">Young leaves</tissue>
    </source>
</reference>
<protein>
    <submittedName>
        <fullName evidence="1">Uncharacterized protein</fullName>
    </submittedName>
</protein>
<dbReference type="EMBL" id="ASHM01009991">
    <property type="protein sequence ID" value="PNY18141.1"/>
    <property type="molecule type" value="Genomic_DNA"/>
</dbReference>
<reference evidence="1 2" key="2">
    <citation type="journal article" date="2017" name="Front. Plant Sci.">
        <title>Gene Classification and Mining of Molecular Markers Useful in Red Clover (Trifolium pratense) Breeding.</title>
        <authorList>
            <person name="Istvanek J."/>
            <person name="Dluhosova J."/>
            <person name="Dluhos P."/>
            <person name="Patkova L."/>
            <person name="Nedelnik J."/>
            <person name="Repkova J."/>
        </authorList>
    </citation>
    <scope>NUCLEOTIDE SEQUENCE [LARGE SCALE GENOMIC DNA]</scope>
    <source>
        <strain evidence="2">cv. Tatra</strain>
        <tissue evidence="1">Young leaves</tissue>
    </source>
</reference>